<sequence>MPLTTLDKGKGKALPEPSHVLHASQFSSSTSSESDSDSDSDSSVSDSDDEVTQEYLDSLLEKARQSIVASARSEEDAVEKKRGDEEEIIDLEPHQENQEKLPPLDPGTLPNPYIILGPTRHDGPSTVRDLDAENTEQSTSSLVAPAPPAPPNQLTKKEKKALKANTAGKDWFDLPAPAEADLPRLHREVEALRLRNQLDPKRFYRKDEGEGKGVKGLPKYFAIGTIVSTSTPFGKGSGDNLTRAERKRTLVDELVDDAEAKRYAKKKFIELQSVRGAKGRGTLAAKKAARKAKCAREMATATGSDSFELYDLRVEVICPPGETIMCGAKPGDHFTIEGEMLRLPQGQGFSIYSLGAVLPLLAAKQRVEITDCEDWDQDFQAWGDNGRATTRKVGMNTGTPGASTT</sequence>
<feature type="region of interest" description="Disordered" evidence="3">
    <location>
        <begin position="131"/>
        <end position="154"/>
    </location>
</feature>
<accession>A0A4S4LC01</accession>
<dbReference type="Proteomes" id="UP000310158">
    <property type="component" value="Unassembled WGS sequence"/>
</dbReference>
<dbReference type="PANTHER" id="PTHR21686:SF12">
    <property type="entry name" value="DEOXYNUCLEOTIDYLTRANSFERASE TERMINAL-INTERACTING PROTEIN 2"/>
    <property type="match status" value="1"/>
</dbReference>
<evidence type="ECO:0000256" key="3">
    <source>
        <dbReference type="SAM" id="MobiDB-lite"/>
    </source>
</evidence>
<dbReference type="GO" id="GO:0005730">
    <property type="term" value="C:nucleolus"/>
    <property type="evidence" value="ECO:0007669"/>
    <property type="project" value="UniProtKB-SubCell"/>
</dbReference>
<gene>
    <name evidence="5" type="ORF">EW146_g8727</name>
</gene>
<evidence type="ECO:0000259" key="4">
    <source>
        <dbReference type="Pfam" id="PF08698"/>
    </source>
</evidence>
<comment type="caution">
    <text evidence="5">The sequence shown here is derived from an EMBL/GenBank/DDBJ whole genome shotgun (WGS) entry which is preliminary data.</text>
</comment>
<dbReference type="PANTHER" id="PTHR21686">
    <property type="entry name" value="DEOXYNUCLEOTIDYLTRANSFERASE TERMINAL-INTERACTING PROTEIN 2"/>
    <property type="match status" value="1"/>
</dbReference>
<feature type="compositionally biased region" description="Acidic residues" evidence="3">
    <location>
        <begin position="34"/>
        <end position="52"/>
    </location>
</feature>
<dbReference type="InterPro" id="IPR039883">
    <property type="entry name" value="Fcf2/DNTTIP2"/>
</dbReference>
<feature type="domain" description="Fcf2 pre-rRNA processing C-terminal" evidence="4">
    <location>
        <begin position="164"/>
        <end position="267"/>
    </location>
</feature>
<dbReference type="AlphaFoldDB" id="A0A4S4LC01"/>
<keyword evidence="6" id="KW-1185">Reference proteome</keyword>
<dbReference type="EMBL" id="SGPL01000643">
    <property type="protein sequence ID" value="THH09264.1"/>
    <property type="molecule type" value="Genomic_DNA"/>
</dbReference>
<dbReference type="OrthoDB" id="427886at2759"/>
<name>A0A4S4LC01_9AGAM</name>
<evidence type="ECO:0000256" key="1">
    <source>
        <dbReference type="ARBA" id="ARBA00004604"/>
    </source>
</evidence>
<dbReference type="GO" id="GO:0006396">
    <property type="term" value="P:RNA processing"/>
    <property type="evidence" value="ECO:0007669"/>
    <property type="project" value="TreeGrafter"/>
</dbReference>
<keyword evidence="2" id="KW-0539">Nucleus</keyword>
<evidence type="ECO:0000313" key="6">
    <source>
        <dbReference type="Proteomes" id="UP000310158"/>
    </source>
</evidence>
<organism evidence="5 6">
    <name type="scientific">Bondarzewia mesenterica</name>
    <dbReference type="NCBI Taxonomy" id="1095465"/>
    <lineage>
        <taxon>Eukaryota</taxon>
        <taxon>Fungi</taxon>
        <taxon>Dikarya</taxon>
        <taxon>Basidiomycota</taxon>
        <taxon>Agaricomycotina</taxon>
        <taxon>Agaricomycetes</taxon>
        <taxon>Russulales</taxon>
        <taxon>Bondarzewiaceae</taxon>
        <taxon>Bondarzewia</taxon>
    </lineage>
</organism>
<evidence type="ECO:0000313" key="5">
    <source>
        <dbReference type="EMBL" id="THH09264.1"/>
    </source>
</evidence>
<dbReference type="Pfam" id="PF08698">
    <property type="entry name" value="Fcf2"/>
    <property type="match status" value="1"/>
</dbReference>
<dbReference type="InterPro" id="IPR014810">
    <property type="entry name" value="Fcf2_C"/>
</dbReference>
<dbReference type="GO" id="GO:0003723">
    <property type="term" value="F:RNA binding"/>
    <property type="evidence" value="ECO:0007669"/>
    <property type="project" value="TreeGrafter"/>
</dbReference>
<comment type="subcellular location">
    <subcellularLocation>
        <location evidence="1">Nucleus</location>
        <location evidence="1">Nucleolus</location>
    </subcellularLocation>
</comment>
<evidence type="ECO:0000256" key="2">
    <source>
        <dbReference type="ARBA" id="ARBA00023242"/>
    </source>
</evidence>
<feature type="compositionally biased region" description="Basic and acidic residues" evidence="3">
    <location>
        <begin position="72"/>
        <end position="84"/>
    </location>
</feature>
<feature type="region of interest" description="Disordered" evidence="3">
    <location>
        <begin position="1"/>
        <end position="112"/>
    </location>
</feature>
<protein>
    <recommendedName>
        <fullName evidence="4">Fcf2 pre-rRNA processing C-terminal domain-containing protein</fullName>
    </recommendedName>
</protein>
<proteinExistence type="predicted"/>
<reference evidence="5 6" key="1">
    <citation type="submission" date="2019-02" db="EMBL/GenBank/DDBJ databases">
        <title>Genome sequencing of the rare red list fungi Bondarzewia mesenterica.</title>
        <authorList>
            <person name="Buettner E."/>
            <person name="Kellner H."/>
        </authorList>
    </citation>
    <scope>NUCLEOTIDE SEQUENCE [LARGE SCALE GENOMIC DNA]</scope>
    <source>
        <strain evidence="5 6">DSM 108281</strain>
    </source>
</reference>